<dbReference type="InterPro" id="IPR017853">
    <property type="entry name" value="GH"/>
</dbReference>
<dbReference type="InterPro" id="IPR029070">
    <property type="entry name" value="Chitinase_insertion_sf"/>
</dbReference>
<sequence length="357" mass="38848">MKRNHIFFLLFILAVLPFSTAGSVHAASSAAWVAEWDAQKGLEEIPAVQARSIVLFAAYFDSENKPFLSEAMQRMLKNTPRKNLAPDGDLYLSVVNDVFYSPNKSLQKDPSLITSLMATEKSRARHKADLLRLLASGPFDGLEIDYERVDPQAWAPLLDFAADLANQLAAQGKKLRFLLEPKKQYLQIPLTKGPEYVLMGYNLFGGHSGPGPKANAAFLRKLATESSAAAYRTGQKIGLALATGGFAWPTATGLQNRAAVVAVNEMSAAAWARGSQAALVRDPESRALHFVASDTAPGSPIPARNAKNSTYEIWYADGETLSYWIQIGQSAGFGNISLWRLGGNVRESLARFAEATK</sequence>
<dbReference type="EMBL" id="VSSQ01019821">
    <property type="protein sequence ID" value="MPM64199.1"/>
    <property type="molecule type" value="Genomic_DNA"/>
</dbReference>
<reference evidence="1" key="1">
    <citation type="submission" date="2019-08" db="EMBL/GenBank/DDBJ databases">
        <authorList>
            <person name="Kucharzyk K."/>
            <person name="Murdoch R.W."/>
            <person name="Higgins S."/>
            <person name="Loffler F."/>
        </authorList>
    </citation>
    <scope>NUCLEOTIDE SEQUENCE</scope>
</reference>
<dbReference type="Gene3D" id="3.20.20.80">
    <property type="entry name" value="Glycosidases"/>
    <property type="match status" value="1"/>
</dbReference>
<accession>A0A645BFH6</accession>
<organism evidence="1">
    <name type="scientific">bioreactor metagenome</name>
    <dbReference type="NCBI Taxonomy" id="1076179"/>
    <lineage>
        <taxon>unclassified sequences</taxon>
        <taxon>metagenomes</taxon>
        <taxon>ecological metagenomes</taxon>
    </lineage>
</organism>
<evidence type="ECO:0008006" key="2">
    <source>
        <dbReference type="Google" id="ProtNLM"/>
    </source>
</evidence>
<evidence type="ECO:0000313" key="1">
    <source>
        <dbReference type="EMBL" id="MPM64199.1"/>
    </source>
</evidence>
<gene>
    <name evidence="1" type="ORF">SDC9_111085</name>
</gene>
<dbReference type="SUPFAM" id="SSF51445">
    <property type="entry name" value="(Trans)glycosidases"/>
    <property type="match status" value="1"/>
</dbReference>
<dbReference type="Gene3D" id="3.10.50.10">
    <property type="match status" value="1"/>
</dbReference>
<comment type="caution">
    <text evidence="1">The sequence shown here is derived from an EMBL/GenBank/DDBJ whole genome shotgun (WGS) entry which is preliminary data.</text>
</comment>
<dbReference type="AlphaFoldDB" id="A0A645BFH6"/>
<protein>
    <recommendedName>
        <fullName evidence="2">GH18 domain-containing protein</fullName>
    </recommendedName>
</protein>
<proteinExistence type="predicted"/>
<name>A0A645BFH6_9ZZZZ</name>